<dbReference type="Pfam" id="PF13472">
    <property type="entry name" value="Lipase_GDSL_2"/>
    <property type="match status" value="1"/>
</dbReference>
<proteinExistence type="predicted"/>
<dbReference type="Gene3D" id="3.40.50.1110">
    <property type="entry name" value="SGNH hydrolase"/>
    <property type="match status" value="1"/>
</dbReference>
<dbReference type="PANTHER" id="PTHR30383:SF28">
    <property type="entry name" value="LIPASE_ACYLHYDROLASE"/>
    <property type="match status" value="1"/>
</dbReference>
<protein>
    <recommendedName>
        <fullName evidence="1">SGNH hydrolase-type esterase domain-containing protein</fullName>
    </recommendedName>
</protein>
<dbReference type="SUPFAM" id="SSF52266">
    <property type="entry name" value="SGNH hydrolase"/>
    <property type="match status" value="1"/>
</dbReference>
<dbReference type="EMBL" id="UINC01030579">
    <property type="protein sequence ID" value="SVB15201.1"/>
    <property type="molecule type" value="Genomic_DNA"/>
</dbReference>
<dbReference type="AlphaFoldDB" id="A0A382BNT8"/>
<reference evidence="2" key="1">
    <citation type="submission" date="2018-05" db="EMBL/GenBank/DDBJ databases">
        <authorList>
            <person name="Lanie J.A."/>
            <person name="Ng W.-L."/>
            <person name="Kazmierczak K.M."/>
            <person name="Andrzejewski T.M."/>
            <person name="Davidsen T.M."/>
            <person name="Wayne K.J."/>
            <person name="Tettelin H."/>
            <person name="Glass J.I."/>
            <person name="Rusch D."/>
            <person name="Podicherti R."/>
            <person name="Tsui H.-C.T."/>
            <person name="Winkler M.E."/>
        </authorList>
    </citation>
    <scope>NUCLEOTIDE SEQUENCE</scope>
</reference>
<organism evidence="2">
    <name type="scientific">marine metagenome</name>
    <dbReference type="NCBI Taxonomy" id="408172"/>
    <lineage>
        <taxon>unclassified sequences</taxon>
        <taxon>metagenomes</taxon>
        <taxon>ecological metagenomes</taxon>
    </lineage>
</organism>
<dbReference type="CDD" id="cd00229">
    <property type="entry name" value="SGNH_hydrolase"/>
    <property type="match status" value="1"/>
</dbReference>
<dbReference type="Gene3D" id="2.60.120.260">
    <property type="entry name" value="Galactose-binding domain-like"/>
    <property type="match status" value="1"/>
</dbReference>
<dbReference type="InterPro" id="IPR013830">
    <property type="entry name" value="SGNH_hydro"/>
</dbReference>
<name>A0A382BNT8_9ZZZZ</name>
<feature type="domain" description="SGNH hydrolase-type esterase" evidence="1">
    <location>
        <begin position="47"/>
        <end position="216"/>
    </location>
</feature>
<evidence type="ECO:0000313" key="2">
    <source>
        <dbReference type="EMBL" id="SVB15201.1"/>
    </source>
</evidence>
<accession>A0A382BNT8</accession>
<evidence type="ECO:0000259" key="1">
    <source>
        <dbReference type="Pfam" id="PF13472"/>
    </source>
</evidence>
<dbReference type="PANTHER" id="PTHR30383">
    <property type="entry name" value="THIOESTERASE 1/PROTEASE 1/LYSOPHOSPHOLIPASE L1"/>
    <property type="match status" value="1"/>
</dbReference>
<gene>
    <name evidence="2" type="ORF">METZ01_LOCUS168055</name>
</gene>
<dbReference type="InterPro" id="IPR051532">
    <property type="entry name" value="Ester_Hydrolysis_Enzymes"/>
</dbReference>
<sequence length="396" mass="45309">MKTFVSICSLIFTGGIVTSNADYFALRHGLANSKQIFESTGIGRVVFLGGSITFMSGWREMVCVELEHRFPETKFDFINAGIPSTGSTPGAYRLVRDAFKNGRVDLIFEEAAVNDFYNGRSDKEQIRGMEGIVRHARNINPNIDIILMYFVDPEKMREYNNDKIPKVIQNHERVADHYNLPSINFALEITERINREEFSWENDFKDLHPSPFGHQLYFRTINRLFEVAWVDKPVAANGQIKAYYQPEKLDEFCYEAGMLLSPDNIEKVNGFKVDPHWQNTVGGGTRPGFVNVPMLVGDNPGDSFELSFIGSAVGLFVIAGPDAGSIEYRINNGKWKKQDLYTKWSQSLHIPWVYMLATELEKRKKHQLEVRLLNQKNMQSKGYSCRIVNFVVNTYE</sequence>
<dbReference type="InterPro" id="IPR036514">
    <property type="entry name" value="SGNH_hydro_sf"/>
</dbReference>
<dbReference type="GO" id="GO:0004622">
    <property type="term" value="F:phosphatidylcholine lysophospholipase activity"/>
    <property type="evidence" value="ECO:0007669"/>
    <property type="project" value="TreeGrafter"/>
</dbReference>